<dbReference type="EMBL" id="JACMSC010000006">
    <property type="protein sequence ID" value="KAG6518921.1"/>
    <property type="molecule type" value="Genomic_DNA"/>
</dbReference>
<dbReference type="InterPro" id="IPR000300">
    <property type="entry name" value="IPPc"/>
</dbReference>
<dbReference type="GO" id="GO:0009846">
    <property type="term" value="P:pollen germination"/>
    <property type="evidence" value="ECO:0007669"/>
    <property type="project" value="UniProtKB-ARBA"/>
</dbReference>
<comment type="similarity">
    <text evidence="2">Belongs to the inositol polyphosphate 5-phosphatase family.</text>
</comment>
<accession>A0A8J5H1H7</accession>
<evidence type="ECO:0000256" key="5">
    <source>
        <dbReference type="ARBA" id="ARBA00022737"/>
    </source>
</evidence>
<dbReference type="FunFam" id="2.130.10.10:FF:001216">
    <property type="entry name" value="Type II inositol polyphosphate 5-phosphatase 15"/>
    <property type="match status" value="1"/>
</dbReference>
<feature type="domain" description="Inositol polyphosphate-related phosphatase" evidence="10">
    <location>
        <begin position="627"/>
        <end position="980"/>
    </location>
</feature>
<organism evidence="11 12">
    <name type="scientific">Zingiber officinale</name>
    <name type="common">Ginger</name>
    <name type="synonym">Amomum zingiber</name>
    <dbReference type="NCBI Taxonomy" id="94328"/>
    <lineage>
        <taxon>Eukaryota</taxon>
        <taxon>Viridiplantae</taxon>
        <taxon>Streptophyta</taxon>
        <taxon>Embryophyta</taxon>
        <taxon>Tracheophyta</taxon>
        <taxon>Spermatophyta</taxon>
        <taxon>Magnoliopsida</taxon>
        <taxon>Liliopsida</taxon>
        <taxon>Zingiberales</taxon>
        <taxon>Zingiberaceae</taxon>
        <taxon>Zingiber</taxon>
    </lineage>
</organism>
<keyword evidence="7" id="KW-0460">Magnesium</keyword>
<dbReference type="SMART" id="SM00128">
    <property type="entry name" value="IPPc"/>
    <property type="match status" value="1"/>
</dbReference>
<dbReference type="InterPro" id="IPR001680">
    <property type="entry name" value="WD40_rpt"/>
</dbReference>
<evidence type="ECO:0000256" key="9">
    <source>
        <dbReference type="SAM" id="MobiDB-lite"/>
    </source>
</evidence>
<dbReference type="InterPro" id="IPR015943">
    <property type="entry name" value="WD40/YVTN_repeat-like_dom_sf"/>
</dbReference>
<dbReference type="PANTHER" id="PTHR11200">
    <property type="entry name" value="INOSITOL 5-PHOSPHATASE"/>
    <property type="match status" value="1"/>
</dbReference>
<evidence type="ECO:0000256" key="8">
    <source>
        <dbReference type="ARBA" id="ARBA00022843"/>
    </source>
</evidence>
<evidence type="ECO:0000256" key="6">
    <source>
        <dbReference type="ARBA" id="ARBA00022801"/>
    </source>
</evidence>
<dbReference type="SMART" id="SM00320">
    <property type="entry name" value="WD40"/>
    <property type="match status" value="5"/>
</dbReference>
<keyword evidence="3" id="KW-1017">Isopeptide bond</keyword>
<evidence type="ECO:0000259" key="10">
    <source>
        <dbReference type="SMART" id="SM00128"/>
    </source>
</evidence>
<keyword evidence="6" id="KW-0378">Hydrolase</keyword>
<dbReference type="CDD" id="cd09074">
    <property type="entry name" value="INPP5c"/>
    <property type="match status" value="1"/>
</dbReference>
<protein>
    <recommendedName>
        <fullName evidence="10">Inositol polyphosphate-related phosphatase domain-containing protein</fullName>
    </recommendedName>
</protein>
<keyword evidence="4" id="KW-0479">Metal-binding</keyword>
<evidence type="ECO:0000256" key="1">
    <source>
        <dbReference type="ARBA" id="ARBA00001946"/>
    </source>
</evidence>
<keyword evidence="5" id="KW-0677">Repeat</keyword>
<dbReference type="InterPro" id="IPR046985">
    <property type="entry name" value="IP5"/>
</dbReference>
<dbReference type="InterPro" id="IPR036322">
    <property type="entry name" value="WD40_repeat_dom_sf"/>
</dbReference>
<proteinExistence type="inferred from homology"/>
<evidence type="ECO:0000256" key="4">
    <source>
        <dbReference type="ARBA" id="ARBA00022723"/>
    </source>
</evidence>
<dbReference type="GO" id="GO:0046856">
    <property type="term" value="P:phosphatidylinositol dephosphorylation"/>
    <property type="evidence" value="ECO:0007669"/>
    <property type="project" value="InterPro"/>
</dbReference>
<feature type="region of interest" description="Disordered" evidence="9">
    <location>
        <begin position="1"/>
        <end position="29"/>
    </location>
</feature>
<feature type="compositionally biased region" description="Basic and acidic residues" evidence="9">
    <location>
        <begin position="447"/>
        <end position="462"/>
    </location>
</feature>
<feature type="compositionally biased region" description="Acidic residues" evidence="9">
    <location>
        <begin position="1"/>
        <end position="11"/>
    </location>
</feature>
<dbReference type="PANTHER" id="PTHR11200:SF300">
    <property type="entry name" value="TYPE II INOSITOL 1,4,5-TRISPHOSPHATE 5-PHOSPHATASE"/>
    <property type="match status" value="1"/>
</dbReference>
<gene>
    <name evidence="11" type="ORF">ZIOFF_022407</name>
</gene>
<dbReference type="Gene3D" id="3.60.10.10">
    <property type="entry name" value="Endonuclease/exonuclease/phosphatase"/>
    <property type="match status" value="1"/>
</dbReference>
<dbReference type="FunFam" id="3.60.10.10:FF:000011">
    <property type="entry name" value="Type II inositol polyphosphate 5-phosphatase 15"/>
    <property type="match status" value="1"/>
</dbReference>
<evidence type="ECO:0000256" key="2">
    <source>
        <dbReference type="ARBA" id="ARBA00010768"/>
    </source>
</evidence>
<dbReference type="InterPro" id="IPR056455">
    <property type="entry name" value="Ig-like_IP5PC_F"/>
</dbReference>
<reference evidence="11 12" key="1">
    <citation type="submission" date="2020-08" db="EMBL/GenBank/DDBJ databases">
        <title>Plant Genome Project.</title>
        <authorList>
            <person name="Zhang R.-G."/>
        </authorList>
    </citation>
    <scope>NUCLEOTIDE SEQUENCE [LARGE SCALE GENOMIC DNA]</scope>
    <source>
        <tissue evidence="11">Rhizome</tissue>
    </source>
</reference>
<dbReference type="SUPFAM" id="SSF50978">
    <property type="entry name" value="WD40 repeat-like"/>
    <property type="match status" value="1"/>
</dbReference>
<sequence>MEERKEDDDSVGELVARKPSRKGISYSQPLNRDAVIACASRRQALRKQSLDEDDHSPRPSSIPGDDHPLPSSSSIASSRRTFRHQHSSSLEEFCSPPRTAPIESVSDILGGSFGNHFSLDHHRFGSSSDGDCDLTLERAMSEFGGAPNTVPEFMGSGGGVGIFRVPARAAMHPSRPPPLEVRPHALRETQAGSFLRSIACAGSLLWAGQESGLRVWNLDAVFEDWEPGVMVRRGDEKSAPFNESCRASPTLCLEVDAGNGLIWSGHKDGKIRSWKMELPVNVSSVSDEFGSASVAPASGRCGGAPPFREGLAWQAHYRSPVLSMVITSYGEIWSGSEGGVIKVWSWDAIKKALSLTAEERHVAALLIERSYIDLRSKFTVNGVCTLPNVDIKYMASDNCRSKVWTAGTFIFSLWDSRTRDLLKVYGTDGQVETRFDLPSTQDPYVEDDTKAKSGLSSKKDKSQGSVSFFQRSRNALMGAADAVRRVAVKGTFGEDHRRTEALAVSMDGMVWTGCTNGSVVQWDGSGNRLQEFQHHSSCVQSICTYGPRVWVGHVSGKVQVMDLDGNLLGEWIAHSSAVIKMAVGGSYIYTLAHHGGIRGWNIRSPGPLDVFLRTELANRKLSYTKLENIKILVGTWNVGQGKASHDSLISWLGSSASDVGLVVVGLQEVEMGAGFLAMAAAKETVGLEGSANGQWWLSAIGKTLDEGSSFQRVGSRQLAGLLIAAWARKTLRPYIGDVDAAAVPCGFGRAIGNKGAVGLRMRVYDRTICFASCHFAAHLEAVSRRNADFGHVYRNLSFSRPTTGVQGASAGATSVQLHRGVNAMGSQIDDGKPDLSEADMVVFLGDFNYRLHSITYDEARDMVSQRCFDWLRDKDQLRAEMKAGKVFQGMREGQIKFPPTYKFEKHLPGLAGYDSSEKKRIPAWCDRILYRDSRSISVAECSSECPVVASISLYEACMDVTDSDHKPVKCKFCVEISHPDESIRRQEYGQIIASNDKIKSFLEESLAVPETIVSTNDIILQNQDNFILRIANKCDKYKAVFKIICEGQSSSVDENSSEFSARCSFGFPMWLEVTFILVLVSVPDTIAEGLPNDVTPNDYQSYLGLENLIQPAVGIIKPGQSAEVSIHHGEFFTLEEFVDGISQDTRDKEVVLLVIVTGTGSTESTSHRVFLRHCFSFRFDGADKKIPSRRLQSIHLQGSDGKDTSSSSDVASELSDRRGP</sequence>
<feature type="region of interest" description="Disordered" evidence="9">
    <location>
        <begin position="436"/>
        <end position="462"/>
    </location>
</feature>
<keyword evidence="8" id="KW-0832">Ubl conjugation</keyword>
<keyword evidence="12" id="KW-1185">Reference proteome</keyword>
<dbReference type="Proteomes" id="UP000734854">
    <property type="component" value="Unassembled WGS sequence"/>
</dbReference>
<dbReference type="AlphaFoldDB" id="A0A8J5H1H7"/>
<dbReference type="Gene3D" id="2.130.10.10">
    <property type="entry name" value="YVTN repeat-like/Quinoprotein amine dehydrogenase"/>
    <property type="match status" value="2"/>
</dbReference>
<comment type="cofactor">
    <cofactor evidence="1">
        <name>Mg(2+)</name>
        <dbReference type="ChEBI" id="CHEBI:18420"/>
    </cofactor>
</comment>
<dbReference type="Pfam" id="PF23754">
    <property type="entry name" value="Beta-prop_IP5PC_F"/>
    <property type="match status" value="1"/>
</dbReference>
<dbReference type="Pfam" id="PF23755">
    <property type="entry name" value="Ig-like_IP5PC_F"/>
    <property type="match status" value="2"/>
</dbReference>
<evidence type="ECO:0000256" key="7">
    <source>
        <dbReference type="ARBA" id="ARBA00022842"/>
    </source>
</evidence>
<dbReference type="InterPro" id="IPR056454">
    <property type="entry name" value="Beta-prop_IP5PC_F"/>
</dbReference>
<feature type="region of interest" description="Disordered" evidence="9">
    <location>
        <begin position="43"/>
        <end position="97"/>
    </location>
</feature>
<evidence type="ECO:0000256" key="3">
    <source>
        <dbReference type="ARBA" id="ARBA00022499"/>
    </source>
</evidence>
<dbReference type="InterPro" id="IPR036691">
    <property type="entry name" value="Endo/exonu/phosph_ase_sf"/>
</dbReference>
<evidence type="ECO:0000313" key="11">
    <source>
        <dbReference type="EMBL" id="KAG6518921.1"/>
    </source>
</evidence>
<feature type="region of interest" description="Disordered" evidence="9">
    <location>
        <begin position="1192"/>
        <end position="1220"/>
    </location>
</feature>
<evidence type="ECO:0000313" key="12">
    <source>
        <dbReference type="Proteomes" id="UP000734854"/>
    </source>
</evidence>
<name>A0A8J5H1H7_ZINOF</name>
<comment type="caution">
    <text evidence="11">The sequence shown here is derived from an EMBL/GenBank/DDBJ whole genome shotgun (WGS) entry which is preliminary data.</text>
</comment>
<dbReference type="GO" id="GO:0046872">
    <property type="term" value="F:metal ion binding"/>
    <property type="evidence" value="ECO:0007669"/>
    <property type="project" value="UniProtKB-KW"/>
</dbReference>
<feature type="compositionally biased region" description="Low complexity" evidence="9">
    <location>
        <begin position="1204"/>
        <end position="1213"/>
    </location>
</feature>
<dbReference type="SUPFAM" id="SSF56219">
    <property type="entry name" value="DNase I-like"/>
    <property type="match status" value="1"/>
</dbReference>
<dbReference type="Pfam" id="PF22669">
    <property type="entry name" value="Exo_endo_phos2"/>
    <property type="match status" value="1"/>
</dbReference>
<dbReference type="GO" id="GO:0004439">
    <property type="term" value="F:phosphatidylinositol-4,5-bisphosphate 5-phosphatase activity"/>
    <property type="evidence" value="ECO:0007669"/>
    <property type="project" value="TreeGrafter"/>
</dbReference>